<sequence length="117" mass="12760">MTFFVVRILLIIGLVVATPDDDSEPKGMKEFRPPIAQEGAAMSPYQFNNNFIVTALRGSESHLLPGGPVKKVSSDSPKLQDSLCDFCQFCMGSGIGFVWYPCWPAMAECAGTCDCCR</sequence>
<comment type="caution">
    <text evidence="2">The sequence shown here is derived from an EMBL/GenBank/DDBJ whole genome shotgun (WGS) entry which is preliminary data.</text>
</comment>
<reference evidence="2 3" key="1">
    <citation type="submission" date="2020-04" db="EMBL/GenBank/DDBJ databases">
        <title>Perkinsus olseni comparative genomics.</title>
        <authorList>
            <person name="Bogema D.R."/>
        </authorList>
    </citation>
    <scope>NUCLEOTIDE SEQUENCE [LARGE SCALE GENOMIC DNA]</scope>
    <source>
        <strain evidence="2">ATCC PRA-205</strain>
    </source>
</reference>
<proteinExistence type="predicted"/>
<evidence type="ECO:0000313" key="3">
    <source>
        <dbReference type="Proteomes" id="UP000574390"/>
    </source>
</evidence>
<dbReference type="Proteomes" id="UP000574390">
    <property type="component" value="Unassembled WGS sequence"/>
</dbReference>
<keyword evidence="1" id="KW-0732">Signal</keyword>
<dbReference type="AlphaFoldDB" id="A0A7J6TEK1"/>
<feature type="signal peptide" evidence="1">
    <location>
        <begin position="1"/>
        <end position="17"/>
    </location>
</feature>
<protein>
    <submittedName>
        <fullName evidence="2">Uncharacterized protein</fullName>
    </submittedName>
</protein>
<name>A0A7J6TEK1_PEROL</name>
<accession>A0A7J6TEK1</accession>
<organism evidence="2 3">
    <name type="scientific">Perkinsus olseni</name>
    <name type="common">Perkinsus atlanticus</name>
    <dbReference type="NCBI Taxonomy" id="32597"/>
    <lineage>
        <taxon>Eukaryota</taxon>
        <taxon>Sar</taxon>
        <taxon>Alveolata</taxon>
        <taxon>Perkinsozoa</taxon>
        <taxon>Perkinsea</taxon>
        <taxon>Perkinsida</taxon>
        <taxon>Perkinsidae</taxon>
        <taxon>Perkinsus</taxon>
    </lineage>
</organism>
<evidence type="ECO:0000256" key="1">
    <source>
        <dbReference type="SAM" id="SignalP"/>
    </source>
</evidence>
<feature type="chain" id="PRO_5029865843" evidence="1">
    <location>
        <begin position="18"/>
        <end position="117"/>
    </location>
</feature>
<gene>
    <name evidence="2" type="ORF">FOZ62_015328</name>
</gene>
<evidence type="ECO:0000313" key="2">
    <source>
        <dbReference type="EMBL" id="KAF4742800.1"/>
    </source>
</evidence>
<dbReference type="EMBL" id="JABANM010008319">
    <property type="protein sequence ID" value="KAF4742800.1"/>
    <property type="molecule type" value="Genomic_DNA"/>
</dbReference>